<protein>
    <submittedName>
        <fullName evidence="2">ABC-three component system protein</fullName>
    </submittedName>
</protein>
<comment type="caution">
    <text evidence="2">The sequence shown here is derived from an EMBL/GenBank/DDBJ whole genome shotgun (WGS) entry which is preliminary data.</text>
</comment>
<reference evidence="2 3" key="1">
    <citation type="submission" date="2024-06" db="EMBL/GenBank/DDBJ databases">
        <authorList>
            <person name="Steensen K."/>
            <person name="Seneca J."/>
            <person name="Bartlau N."/>
            <person name="Yu A.X."/>
            <person name="Polz M.F."/>
        </authorList>
    </citation>
    <scope>NUCLEOTIDE SEQUENCE [LARGE SCALE GENOMIC DNA]</scope>
    <source>
        <strain evidence="2 3">FF146</strain>
    </source>
</reference>
<gene>
    <name evidence="2" type="ORF">ACED38_13160</name>
</gene>
<dbReference type="InterPro" id="IPR046919">
    <property type="entry name" value="ABC-3C_CTD10"/>
</dbReference>
<evidence type="ECO:0000313" key="3">
    <source>
        <dbReference type="Proteomes" id="UP001569153"/>
    </source>
</evidence>
<dbReference type="Proteomes" id="UP001569153">
    <property type="component" value="Unassembled WGS sequence"/>
</dbReference>
<accession>A0ABV4M8I5</accession>
<keyword evidence="3" id="KW-1185">Reference proteome</keyword>
<proteinExistence type="predicted"/>
<dbReference type="RefSeq" id="WP_371730632.1">
    <property type="nucleotide sequence ID" value="NZ_JBGOOT010000009.1"/>
</dbReference>
<dbReference type="EMBL" id="JBGOOT010000009">
    <property type="protein sequence ID" value="MEZ8195823.1"/>
    <property type="molecule type" value="Genomic_DNA"/>
</dbReference>
<evidence type="ECO:0000313" key="2">
    <source>
        <dbReference type="EMBL" id="MEZ8195823.1"/>
    </source>
</evidence>
<feature type="domain" description="ABC-three component systems C-terminal" evidence="1">
    <location>
        <begin position="27"/>
        <end position="177"/>
    </location>
</feature>
<name>A0ABV4M8I5_9VIBR</name>
<organism evidence="2 3">
    <name type="scientific">Vibrio cortegadensis</name>
    <dbReference type="NCBI Taxonomy" id="1328770"/>
    <lineage>
        <taxon>Bacteria</taxon>
        <taxon>Pseudomonadati</taxon>
        <taxon>Pseudomonadota</taxon>
        <taxon>Gammaproteobacteria</taxon>
        <taxon>Vibrionales</taxon>
        <taxon>Vibrionaceae</taxon>
        <taxon>Vibrio</taxon>
    </lineage>
</organism>
<dbReference type="Pfam" id="PF20275">
    <property type="entry name" value="CTD10"/>
    <property type="match status" value="1"/>
</dbReference>
<evidence type="ECO:0000259" key="1">
    <source>
        <dbReference type="Pfam" id="PF20275"/>
    </source>
</evidence>
<sequence>MNKTVAIDKVVGNVQLGDAPEQNIDSAINEVLKLIANNEFEPSTRNRTPSADTIEKINHNQLQGKSAIIRQYLKHSKKVEASFSTIDSTIPFGKAKVLNNLNDLYYEALDFVEIEYFTGEIDIEEVKQNSCLIIEFIIEKLKNTAYASKNKPSLKEDLDLGINVVVAHAFIECVVLENPLCCQ</sequence>